<feature type="region of interest" description="Disordered" evidence="1">
    <location>
        <begin position="91"/>
        <end position="114"/>
    </location>
</feature>
<accession>A0A7X0H818</accession>
<dbReference type="RefSeq" id="WP_184678460.1">
    <property type="nucleotide sequence ID" value="NZ_JACHGY010000001.1"/>
</dbReference>
<sequence length="114" mass="13463">MDRYDLQDRYLDLTRVILPSLGRTRGWVIKEDHCFMRIVLDHVFADCWYNHVDKRLRAYKQLNDTQLAQAVAIAEQMTKADSATIDAMNSQSLEWRNKPVPQRAKQHPPRLVRN</sequence>
<feature type="compositionally biased region" description="Basic residues" evidence="1">
    <location>
        <begin position="104"/>
        <end position="114"/>
    </location>
</feature>
<reference evidence="2 3" key="1">
    <citation type="submission" date="2020-08" db="EMBL/GenBank/DDBJ databases">
        <title>Genomic Encyclopedia of Type Strains, Phase IV (KMG-IV): sequencing the most valuable type-strain genomes for metagenomic binning, comparative biology and taxonomic classification.</title>
        <authorList>
            <person name="Goeker M."/>
        </authorList>
    </citation>
    <scope>NUCLEOTIDE SEQUENCE [LARGE SCALE GENOMIC DNA]</scope>
    <source>
        <strain evidence="2 3">DSM 103725</strain>
    </source>
</reference>
<dbReference type="AlphaFoldDB" id="A0A7X0H818"/>
<evidence type="ECO:0000256" key="1">
    <source>
        <dbReference type="SAM" id="MobiDB-lite"/>
    </source>
</evidence>
<organism evidence="2 3">
    <name type="scientific">Algisphaera agarilytica</name>
    <dbReference type="NCBI Taxonomy" id="1385975"/>
    <lineage>
        <taxon>Bacteria</taxon>
        <taxon>Pseudomonadati</taxon>
        <taxon>Planctomycetota</taxon>
        <taxon>Phycisphaerae</taxon>
        <taxon>Phycisphaerales</taxon>
        <taxon>Phycisphaeraceae</taxon>
        <taxon>Algisphaera</taxon>
    </lineage>
</organism>
<protein>
    <submittedName>
        <fullName evidence="2">Uncharacterized protein</fullName>
    </submittedName>
</protein>
<comment type="caution">
    <text evidence="2">The sequence shown here is derived from an EMBL/GenBank/DDBJ whole genome shotgun (WGS) entry which is preliminary data.</text>
</comment>
<evidence type="ECO:0000313" key="3">
    <source>
        <dbReference type="Proteomes" id="UP000541810"/>
    </source>
</evidence>
<dbReference type="Proteomes" id="UP000541810">
    <property type="component" value="Unassembled WGS sequence"/>
</dbReference>
<evidence type="ECO:0000313" key="2">
    <source>
        <dbReference type="EMBL" id="MBB6430961.1"/>
    </source>
</evidence>
<name>A0A7X0H818_9BACT</name>
<proteinExistence type="predicted"/>
<keyword evidence="3" id="KW-1185">Reference proteome</keyword>
<gene>
    <name evidence="2" type="ORF">HNQ40_002767</name>
</gene>
<dbReference type="EMBL" id="JACHGY010000001">
    <property type="protein sequence ID" value="MBB6430961.1"/>
    <property type="molecule type" value="Genomic_DNA"/>
</dbReference>